<gene>
    <name evidence="2" type="ORF">GCM10023209_07720</name>
</gene>
<reference evidence="3" key="1">
    <citation type="journal article" date="2019" name="Int. J. Syst. Evol. Microbiol.">
        <title>The Global Catalogue of Microorganisms (GCM) 10K type strain sequencing project: providing services to taxonomists for standard genome sequencing and annotation.</title>
        <authorList>
            <consortium name="The Broad Institute Genomics Platform"/>
            <consortium name="The Broad Institute Genome Sequencing Center for Infectious Disease"/>
            <person name="Wu L."/>
            <person name="Ma J."/>
        </authorList>
    </citation>
    <scope>NUCLEOTIDE SEQUENCE [LARGE SCALE GENOMIC DNA]</scope>
    <source>
        <strain evidence="3">JCM 18015</strain>
    </source>
</reference>
<name>A0ABP9KXX4_9RHOB</name>
<accession>A0ABP9KXX4</accession>
<keyword evidence="1" id="KW-0472">Membrane</keyword>
<evidence type="ECO:0000313" key="3">
    <source>
        <dbReference type="Proteomes" id="UP001499910"/>
    </source>
</evidence>
<evidence type="ECO:0000256" key="1">
    <source>
        <dbReference type="SAM" id="Phobius"/>
    </source>
</evidence>
<protein>
    <recommendedName>
        <fullName evidence="4">Heme exporter protein D</fullName>
    </recommendedName>
</protein>
<feature type="transmembrane region" description="Helical" evidence="1">
    <location>
        <begin position="6"/>
        <end position="23"/>
    </location>
</feature>
<dbReference type="RefSeq" id="WP_259546565.1">
    <property type="nucleotide sequence ID" value="NZ_BAABHW010000001.1"/>
</dbReference>
<organism evidence="2 3">
    <name type="scientific">[Roseibacterium] beibuensis</name>
    <dbReference type="NCBI Taxonomy" id="1193142"/>
    <lineage>
        <taxon>Bacteria</taxon>
        <taxon>Pseudomonadati</taxon>
        <taxon>Pseudomonadota</taxon>
        <taxon>Alphaproteobacteria</taxon>
        <taxon>Rhodobacterales</taxon>
        <taxon>Roseobacteraceae</taxon>
        <taxon>Roseicyclus</taxon>
    </lineage>
</organism>
<evidence type="ECO:0008006" key="4">
    <source>
        <dbReference type="Google" id="ProtNLM"/>
    </source>
</evidence>
<sequence>MTPFEIAIPVIALAVAGIGVMLMRHETRKLDARIEVEARRRHPAE</sequence>
<keyword evidence="3" id="KW-1185">Reference proteome</keyword>
<evidence type="ECO:0000313" key="2">
    <source>
        <dbReference type="EMBL" id="GAA5067765.1"/>
    </source>
</evidence>
<dbReference type="EMBL" id="BAABHW010000001">
    <property type="protein sequence ID" value="GAA5067765.1"/>
    <property type="molecule type" value="Genomic_DNA"/>
</dbReference>
<comment type="caution">
    <text evidence="2">The sequence shown here is derived from an EMBL/GenBank/DDBJ whole genome shotgun (WGS) entry which is preliminary data.</text>
</comment>
<dbReference type="Proteomes" id="UP001499910">
    <property type="component" value="Unassembled WGS sequence"/>
</dbReference>
<proteinExistence type="predicted"/>
<keyword evidence="1" id="KW-1133">Transmembrane helix</keyword>
<keyword evidence="1" id="KW-0812">Transmembrane</keyword>